<dbReference type="Proteomes" id="UP000480929">
    <property type="component" value="Unassembled WGS sequence"/>
</dbReference>
<dbReference type="PANTHER" id="PTHR43245">
    <property type="entry name" value="BIFUNCTIONAL POLYMYXIN RESISTANCE PROTEIN ARNA"/>
    <property type="match status" value="1"/>
</dbReference>
<evidence type="ECO:0000313" key="4">
    <source>
        <dbReference type="Proteomes" id="UP000433575"/>
    </source>
</evidence>
<gene>
    <name evidence="3" type="ORF">GKD88_09505</name>
    <name evidence="2" type="ORF">GKE08_09705</name>
</gene>
<dbReference type="EMBL" id="WKPI01000015">
    <property type="protein sequence ID" value="MSC33355.1"/>
    <property type="molecule type" value="Genomic_DNA"/>
</dbReference>
<name>A0A6N7S7K0_9FIRM</name>
<sequence length="177" mass="20508">MNIFITGSNGFVGTNPKFRFKEIKEGKDNTRKIKNNDIYEFNKNTDLVLLEEYCKNTDFVSHLAGVNRSKKNEGFERNFTSVLLATLKKYKNPSYFLSSSKQATLKGRFKNSEYEFSKLNGQELLFNYSKESGNKVLVYRLPNLFGKWCKPNYNSVIAAWCYNIAHDLPIVIIDENK</sequence>
<dbReference type="InterPro" id="IPR050177">
    <property type="entry name" value="Lipid_A_modif_metabolic_enz"/>
</dbReference>
<dbReference type="PANTHER" id="PTHR43245:SF55">
    <property type="entry name" value="NAD(P)-BINDING DOMAIN-CONTAINING PROTEIN"/>
    <property type="match status" value="1"/>
</dbReference>
<dbReference type="RefSeq" id="WP_154238853.1">
    <property type="nucleotide sequence ID" value="NZ_WKPI01000015.1"/>
</dbReference>
<dbReference type="InterPro" id="IPR036291">
    <property type="entry name" value="NAD(P)-bd_dom_sf"/>
</dbReference>
<dbReference type="Pfam" id="PF01370">
    <property type="entry name" value="Epimerase"/>
    <property type="match status" value="1"/>
</dbReference>
<proteinExistence type="predicted"/>
<dbReference type="OrthoDB" id="9801056at2"/>
<protein>
    <submittedName>
        <fullName evidence="2">NAD-dependent epimerase/dehydratase family protein</fullName>
    </submittedName>
</protein>
<feature type="domain" description="NAD-dependent epimerase/dehydratase" evidence="1">
    <location>
        <begin position="3"/>
        <end position="174"/>
    </location>
</feature>
<keyword evidence="5" id="KW-1185">Reference proteome</keyword>
<comment type="caution">
    <text evidence="2">The sequence shown here is derived from an EMBL/GenBank/DDBJ whole genome shotgun (WGS) entry which is preliminary data.</text>
</comment>
<dbReference type="SUPFAM" id="SSF51735">
    <property type="entry name" value="NAD(P)-binding Rossmann-fold domains"/>
    <property type="match status" value="1"/>
</dbReference>
<dbReference type="AlphaFoldDB" id="A0A6N7S7K0"/>
<dbReference type="Gene3D" id="3.40.50.720">
    <property type="entry name" value="NAD(P)-binding Rossmann-like Domain"/>
    <property type="match status" value="1"/>
</dbReference>
<accession>A0A6N7S7K0</accession>
<organism evidence="2 4">
    <name type="scientific">Holdemania massiliensis</name>
    <dbReference type="NCBI Taxonomy" id="1468449"/>
    <lineage>
        <taxon>Bacteria</taxon>
        <taxon>Bacillati</taxon>
        <taxon>Bacillota</taxon>
        <taxon>Erysipelotrichia</taxon>
        <taxon>Erysipelotrichales</taxon>
        <taxon>Erysipelotrichaceae</taxon>
        <taxon>Holdemania</taxon>
    </lineage>
</organism>
<evidence type="ECO:0000259" key="1">
    <source>
        <dbReference type="Pfam" id="PF01370"/>
    </source>
</evidence>
<evidence type="ECO:0000313" key="5">
    <source>
        <dbReference type="Proteomes" id="UP000480929"/>
    </source>
</evidence>
<evidence type="ECO:0000313" key="2">
    <source>
        <dbReference type="EMBL" id="MSA89600.1"/>
    </source>
</evidence>
<dbReference type="EMBL" id="WKPJ01000013">
    <property type="protein sequence ID" value="MSA89600.1"/>
    <property type="molecule type" value="Genomic_DNA"/>
</dbReference>
<evidence type="ECO:0000313" key="3">
    <source>
        <dbReference type="EMBL" id="MSC33355.1"/>
    </source>
</evidence>
<dbReference type="InterPro" id="IPR001509">
    <property type="entry name" value="Epimerase_deHydtase"/>
</dbReference>
<dbReference type="Proteomes" id="UP000433575">
    <property type="component" value="Unassembled WGS sequence"/>
</dbReference>
<reference evidence="4 5" key="1">
    <citation type="journal article" date="2019" name="Nat. Med.">
        <title>A library of human gut bacterial isolates paired with longitudinal multiomics data enables mechanistic microbiome research.</title>
        <authorList>
            <person name="Poyet M."/>
            <person name="Groussin M."/>
            <person name="Gibbons S.M."/>
            <person name="Avila-Pacheco J."/>
            <person name="Jiang X."/>
            <person name="Kearney S.M."/>
            <person name="Perrotta A.R."/>
            <person name="Berdy B."/>
            <person name="Zhao S."/>
            <person name="Lieberman T.D."/>
            <person name="Swanson P.K."/>
            <person name="Smith M."/>
            <person name="Roesemann S."/>
            <person name="Alexander J.E."/>
            <person name="Rich S.A."/>
            <person name="Livny J."/>
            <person name="Vlamakis H."/>
            <person name="Clish C."/>
            <person name="Bullock K."/>
            <person name="Deik A."/>
            <person name="Scott J."/>
            <person name="Pierce K.A."/>
            <person name="Xavier R.J."/>
            <person name="Alm E.J."/>
        </authorList>
    </citation>
    <scope>NUCLEOTIDE SEQUENCE [LARGE SCALE GENOMIC DNA]</scope>
    <source>
        <strain evidence="2 4">BIOML-A4</strain>
        <strain evidence="3 5">BIOML-A5</strain>
    </source>
</reference>